<reference evidence="2" key="1">
    <citation type="submission" date="2023-03" db="EMBL/GenBank/DDBJ databases">
        <title>Chromosome-level genomes of two armyworms, Mythimna separata and Mythimna loreyi, provide insights into the biosynthesis and reception of sex pheromones.</title>
        <authorList>
            <person name="Zhao H."/>
        </authorList>
    </citation>
    <scope>NUCLEOTIDE SEQUENCE</scope>
    <source>
        <strain evidence="2">BeijingLab</strain>
        <tissue evidence="2">Pupa</tissue>
    </source>
</reference>
<organism evidence="2 3">
    <name type="scientific">Mythimna separata</name>
    <name type="common">Oriental armyworm</name>
    <name type="synonym">Pseudaletia separata</name>
    <dbReference type="NCBI Taxonomy" id="271217"/>
    <lineage>
        <taxon>Eukaryota</taxon>
        <taxon>Metazoa</taxon>
        <taxon>Ecdysozoa</taxon>
        <taxon>Arthropoda</taxon>
        <taxon>Hexapoda</taxon>
        <taxon>Insecta</taxon>
        <taxon>Pterygota</taxon>
        <taxon>Neoptera</taxon>
        <taxon>Endopterygota</taxon>
        <taxon>Lepidoptera</taxon>
        <taxon>Glossata</taxon>
        <taxon>Ditrysia</taxon>
        <taxon>Noctuoidea</taxon>
        <taxon>Noctuidae</taxon>
        <taxon>Noctuinae</taxon>
        <taxon>Hadenini</taxon>
        <taxon>Mythimna</taxon>
    </lineage>
</organism>
<sequence>MKNVLLILFSCVVITLGQLQWAQRARVRQHTEFFSEVIQETIYRLEKRGFSSLTVTNVTQTVNEQMYKFVVNGTAVYTNGFLISMQKIDVTTMSQSVNMPTIDGVQTPRATVSGTLNFRTPKLGFDVIFYAVSGEVLKFTGDFTYNLISFPISIQQNLTTKDVTVTVMLNALTAGGTTRMVYRPANGTTEVISRGFSSHQNFAGVRTWENIIQPIIVDIVKNKIPFPAICYNHC</sequence>
<proteinExistence type="predicted"/>
<comment type="caution">
    <text evidence="2">The sequence shown here is derived from an EMBL/GenBank/DDBJ whole genome shotgun (WGS) entry which is preliminary data.</text>
</comment>
<gene>
    <name evidence="2" type="ORF">PYW07_007686</name>
</gene>
<dbReference type="Proteomes" id="UP001231518">
    <property type="component" value="Chromosome 20"/>
</dbReference>
<evidence type="ECO:0000256" key="1">
    <source>
        <dbReference type="SAM" id="SignalP"/>
    </source>
</evidence>
<accession>A0AAD8DTZ3</accession>
<dbReference type="EMBL" id="JARGEI010000011">
    <property type="protein sequence ID" value="KAJ8723706.1"/>
    <property type="molecule type" value="Genomic_DNA"/>
</dbReference>
<name>A0AAD8DTZ3_MYTSE</name>
<feature type="chain" id="PRO_5041949193" evidence="1">
    <location>
        <begin position="18"/>
        <end position="234"/>
    </location>
</feature>
<evidence type="ECO:0000313" key="3">
    <source>
        <dbReference type="Proteomes" id="UP001231518"/>
    </source>
</evidence>
<keyword evidence="3" id="KW-1185">Reference proteome</keyword>
<protein>
    <submittedName>
        <fullName evidence="2">Uncharacterized protein</fullName>
    </submittedName>
</protein>
<keyword evidence="1" id="KW-0732">Signal</keyword>
<evidence type="ECO:0000313" key="2">
    <source>
        <dbReference type="EMBL" id="KAJ8723706.1"/>
    </source>
</evidence>
<feature type="signal peptide" evidence="1">
    <location>
        <begin position="1"/>
        <end position="17"/>
    </location>
</feature>
<dbReference type="AlphaFoldDB" id="A0AAD8DTZ3"/>